<reference evidence="3" key="1">
    <citation type="submission" date="2016-06" db="UniProtKB">
        <authorList>
            <consortium name="WormBaseParasite"/>
        </authorList>
    </citation>
    <scope>IDENTIFICATION</scope>
</reference>
<name>A0A183KKP6_9TREM</name>
<sequence length="93" mass="10934">MDNNWKELEKIAQDRVGWKVLMGGLCSSKRSKRRNSPYRINQENIKNIANCICQSNYDPLTGVIFDSWFHRSRNLALMDIMYHPSEKFSSSYT</sequence>
<proteinExistence type="predicted"/>
<dbReference type="AlphaFoldDB" id="A0A183KKP6"/>
<dbReference type="WBParaSite" id="SCUD_0001561101-mRNA-1">
    <property type="protein sequence ID" value="SCUD_0001561101-mRNA-1"/>
    <property type="gene ID" value="SCUD_0001561101"/>
</dbReference>
<dbReference type="Proteomes" id="UP000279833">
    <property type="component" value="Unassembled WGS sequence"/>
</dbReference>
<accession>A0A183KKP6</accession>
<evidence type="ECO:0000313" key="1">
    <source>
        <dbReference type="EMBL" id="VDP59673.1"/>
    </source>
</evidence>
<gene>
    <name evidence="1" type="ORF">SCUD_LOCUS15609</name>
</gene>
<evidence type="ECO:0000313" key="3">
    <source>
        <dbReference type="WBParaSite" id="SCUD_0001561101-mRNA-1"/>
    </source>
</evidence>
<dbReference type="EMBL" id="UZAK01037780">
    <property type="protein sequence ID" value="VDP59673.1"/>
    <property type="molecule type" value="Genomic_DNA"/>
</dbReference>
<organism evidence="3">
    <name type="scientific">Schistosoma curassoni</name>
    <dbReference type="NCBI Taxonomy" id="6186"/>
    <lineage>
        <taxon>Eukaryota</taxon>
        <taxon>Metazoa</taxon>
        <taxon>Spiralia</taxon>
        <taxon>Lophotrochozoa</taxon>
        <taxon>Platyhelminthes</taxon>
        <taxon>Trematoda</taxon>
        <taxon>Digenea</taxon>
        <taxon>Strigeidida</taxon>
        <taxon>Schistosomatoidea</taxon>
        <taxon>Schistosomatidae</taxon>
        <taxon>Schistosoma</taxon>
    </lineage>
</organism>
<keyword evidence="2" id="KW-1185">Reference proteome</keyword>
<evidence type="ECO:0000313" key="2">
    <source>
        <dbReference type="Proteomes" id="UP000279833"/>
    </source>
</evidence>
<protein>
    <submittedName>
        <fullName evidence="1 3">Uncharacterized protein</fullName>
    </submittedName>
</protein>
<reference evidence="1 2" key="2">
    <citation type="submission" date="2018-11" db="EMBL/GenBank/DDBJ databases">
        <authorList>
            <consortium name="Pathogen Informatics"/>
        </authorList>
    </citation>
    <scope>NUCLEOTIDE SEQUENCE [LARGE SCALE GENOMIC DNA]</scope>
    <source>
        <strain evidence="1">Dakar</strain>
        <strain evidence="2">Dakar, Senegal</strain>
    </source>
</reference>